<evidence type="ECO:0000313" key="1">
    <source>
        <dbReference type="EMBL" id="TDT44456.1"/>
    </source>
</evidence>
<protein>
    <submittedName>
        <fullName evidence="1">Uncharacterized protein</fullName>
    </submittedName>
</protein>
<dbReference type="OrthoDB" id="10005142at2"/>
<reference evidence="1 2" key="1">
    <citation type="submission" date="2019-03" db="EMBL/GenBank/DDBJ databases">
        <title>Genomic Encyclopedia of Type Strains, Phase IV (KMG-IV): sequencing the most valuable type-strain genomes for metagenomic binning, comparative biology and taxonomic classification.</title>
        <authorList>
            <person name="Goeker M."/>
        </authorList>
    </citation>
    <scope>NUCLEOTIDE SEQUENCE [LARGE SCALE GENOMIC DNA]</scope>
    <source>
        <strain evidence="1 2">DSM 15505</strain>
    </source>
</reference>
<gene>
    <name evidence="1" type="ORF">DES49_0562</name>
</gene>
<dbReference type="EMBL" id="SOAX01000001">
    <property type="protein sequence ID" value="TDT44456.1"/>
    <property type="molecule type" value="Genomic_DNA"/>
</dbReference>
<evidence type="ECO:0000313" key="2">
    <source>
        <dbReference type="Proteomes" id="UP000295830"/>
    </source>
</evidence>
<organism evidence="1 2">
    <name type="scientific">Halospina denitrificans</name>
    <dbReference type="NCBI Taxonomy" id="332522"/>
    <lineage>
        <taxon>Bacteria</taxon>
        <taxon>Pseudomonadati</taxon>
        <taxon>Pseudomonadota</taxon>
        <taxon>Gammaproteobacteria</taxon>
        <taxon>Halospina</taxon>
    </lineage>
</organism>
<dbReference type="Proteomes" id="UP000295830">
    <property type="component" value="Unassembled WGS sequence"/>
</dbReference>
<accession>A0A4R7K1W7</accession>
<dbReference type="AlphaFoldDB" id="A0A4R7K1W7"/>
<proteinExistence type="predicted"/>
<comment type="caution">
    <text evidence="1">The sequence shown here is derived from an EMBL/GenBank/DDBJ whole genome shotgun (WGS) entry which is preliminary data.</text>
</comment>
<dbReference type="RefSeq" id="WP_133734833.1">
    <property type="nucleotide sequence ID" value="NZ_SOAX01000001.1"/>
</dbReference>
<keyword evidence="2" id="KW-1185">Reference proteome</keyword>
<name>A0A4R7K1W7_9GAMM</name>
<sequence>MTADILAKTISPLSGFLGKEQKQHRASSSNPFLAEEHGEDWELKASDALREEILSSYIPVSDWELARIFGNYDKDDSFSESVETETIPLVHETDGIPIVQTGTQEPETRIASAAPAREKSLGIFSDSRIYSAMIQHELKRHDVTIKHFHHPASFRPERFDFFDSIDAWMVFLSDDYEGDFLEQFLERYDDKPTLFLFEKCQRRRTARNIDQFLTENTLTKGSHLA</sequence>